<proteinExistence type="predicted"/>
<protein>
    <recommendedName>
        <fullName evidence="3">Butirosin biosynthesis protein H N-terminal domain-containing protein</fullName>
    </recommendedName>
</protein>
<sequence>MIKKLQVNEPLMTTYPHHASLFSMLDLDKRSRSWIYHNFLLVILHHNDEGGYGLDVCSQYYPWHKFKMSTCPMLITRVYDRDMILKQWELQDFIVELIQKNNYIYFLRNIPGGGKHEVFISGFDSDRKEFLCHDFWDGFYGEKWLPYDEITVIQDSNFDAEWSTDYLNGIWAIEKTDEYKEPSEYYYETVLQFSKEDLMNILKEYVGETNQVRSILRKDHRYLGSEIYDKMIDMLGMQKKGMQNQPFAIHPFHLLYEHKQLLAQAILDFLPDPSIKIRLEELVSEALKLRNLVMYMNQFIMEQGVYKKYDVMLDKIIELKNMELAIMKHVFEYEYQSQLGQ</sequence>
<dbReference type="RefSeq" id="WP_211082613.1">
    <property type="nucleotide sequence ID" value="NZ_JAGIKV010000007.1"/>
</dbReference>
<evidence type="ECO:0000313" key="2">
    <source>
        <dbReference type="Proteomes" id="UP000810207"/>
    </source>
</evidence>
<evidence type="ECO:0000313" key="1">
    <source>
        <dbReference type="EMBL" id="MBP2245792.1"/>
    </source>
</evidence>
<reference evidence="1 2" key="1">
    <citation type="submission" date="2021-03" db="EMBL/GenBank/DDBJ databases">
        <title>Genomic Encyclopedia of Type Strains, Phase IV (KMG-IV): sequencing the most valuable type-strain genomes for metagenomic binning, comparative biology and taxonomic classification.</title>
        <authorList>
            <person name="Goeker M."/>
        </authorList>
    </citation>
    <scope>NUCLEOTIDE SEQUENCE [LARGE SCALE GENOMIC DNA]</scope>
    <source>
        <strain evidence="1 2">DSM 21292</strain>
    </source>
</reference>
<gene>
    <name evidence="1" type="ORF">J2Z28_002410</name>
</gene>
<name>A0ABS4RVG2_PAEXY</name>
<dbReference type="EMBL" id="JAGIKV010000007">
    <property type="protein sequence ID" value="MBP2245792.1"/>
    <property type="molecule type" value="Genomic_DNA"/>
</dbReference>
<comment type="caution">
    <text evidence="1">The sequence shown here is derived from an EMBL/GenBank/DDBJ whole genome shotgun (WGS) entry which is preliminary data.</text>
</comment>
<accession>A0ABS4RVG2</accession>
<dbReference type="Proteomes" id="UP000810207">
    <property type="component" value="Unassembled WGS sequence"/>
</dbReference>
<evidence type="ECO:0008006" key="3">
    <source>
        <dbReference type="Google" id="ProtNLM"/>
    </source>
</evidence>
<organism evidence="1 2">
    <name type="scientific">Paenibacillus xylanexedens</name>
    <dbReference type="NCBI Taxonomy" id="528191"/>
    <lineage>
        <taxon>Bacteria</taxon>
        <taxon>Bacillati</taxon>
        <taxon>Bacillota</taxon>
        <taxon>Bacilli</taxon>
        <taxon>Bacillales</taxon>
        <taxon>Paenibacillaceae</taxon>
        <taxon>Paenibacillus</taxon>
    </lineage>
</organism>
<keyword evidence="2" id="KW-1185">Reference proteome</keyword>